<dbReference type="InterPro" id="IPR011993">
    <property type="entry name" value="PH-like_dom_sf"/>
</dbReference>
<protein>
    <recommendedName>
        <fullName evidence="4">PH domain-containing protein</fullName>
    </recommendedName>
</protein>
<proteinExistence type="predicted"/>
<dbReference type="AlphaFoldDB" id="A0A1V9ZV88"/>
<comment type="caution">
    <text evidence="2">The sequence shown here is derived from an EMBL/GenBank/DDBJ whole genome shotgun (WGS) entry which is preliminary data.</text>
</comment>
<keyword evidence="3" id="KW-1185">Reference proteome</keyword>
<reference evidence="2 3" key="1">
    <citation type="journal article" date="2014" name="Genome Biol. Evol.">
        <title>The secreted proteins of Achlya hypogyna and Thraustotheca clavata identify the ancestral oomycete secretome and reveal gene acquisitions by horizontal gene transfer.</title>
        <authorList>
            <person name="Misner I."/>
            <person name="Blouin N."/>
            <person name="Leonard G."/>
            <person name="Richards T.A."/>
            <person name="Lane C.E."/>
        </authorList>
    </citation>
    <scope>NUCLEOTIDE SEQUENCE [LARGE SCALE GENOMIC DNA]</scope>
    <source>
        <strain evidence="2 3">ATCC 34112</strain>
    </source>
</reference>
<evidence type="ECO:0000256" key="1">
    <source>
        <dbReference type="SAM" id="MobiDB-lite"/>
    </source>
</evidence>
<dbReference type="Gene3D" id="2.30.29.30">
    <property type="entry name" value="Pleckstrin-homology domain (PH domain)/Phosphotyrosine-binding domain (PTB)"/>
    <property type="match status" value="1"/>
</dbReference>
<accession>A0A1V9ZV88</accession>
<feature type="region of interest" description="Disordered" evidence="1">
    <location>
        <begin position="379"/>
        <end position="408"/>
    </location>
</feature>
<name>A0A1V9ZV88_9STRA</name>
<organism evidence="2 3">
    <name type="scientific">Thraustotheca clavata</name>
    <dbReference type="NCBI Taxonomy" id="74557"/>
    <lineage>
        <taxon>Eukaryota</taxon>
        <taxon>Sar</taxon>
        <taxon>Stramenopiles</taxon>
        <taxon>Oomycota</taxon>
        <taxon>Saprolegniomycetes</taxon>
        <taxon>Saprolegniales</taxon>
        <taxon>Achlyaceae</taxon>
        <taxon>Thraustotheca</taxon>
    </lineage>
</organism>
<dbReference type="EMBL" id="JNBS01001351">
    <property type="protein sequence ID" value="OQS01889.1"/>
    <property type="molecule type" value="Genomic_DNA"/>
</dbReference>
<evidence type="ECO:0000313" key="2">
    <source>
        <dbReference type="EMBL" id="OQS01889.1"/>
    </source>
</evidence>
<dbReference type="Proteomes" id="UP000243217">
    <property type="component" value="Unassembled WGS sequence"/>
</dbReference>
<gene>
    <name evidence="2" type="ORF">THRCLA_21577</name>
</gene>
<evidence type="ECO:0008006" key="4">
    <source>
        <dbReference type="Google" id="ProtNLM"/>
    </source>
</evidence>
<evidence type="ECO:0000313" key="3">
    <source>
        <dbReference type="Proteomes" id="UP000243217"/>
    </source>
</evidence>
<dbReference type="OrthoDB" id="67500at2759"/>
<dbReference type="STRING" id="74557.A0A1V9ZV88"/>
<sequence length="614" mass="71046">MRPSTPTLPTLAWTTKSSVSERHETILVTEFSFLHASFMPPFPLATKEMEVHTNVVRTLSFERAKMRESVQKLVWEIQGKCQDEDDLRGTRKDRYEIHDSTWYGNDHYEYMKYDENGKSYRENMKGFEESSGENAQLKYYQENTELKSYGDNAQFNSYGENAQLKSYGENLGLKSYGENVGLKSYGENSELRFYGDNAELKSHGENAGLKSYDENAELNSYDEHAELRFYGENSRLTNYGESYGLKSCGDIGLKSYTERRSMSYCEGRSMSYGGDEEKMIYFCEEEKRKYGDEERVKMSSQSAVQNCGEEELRQYNGGAELKYDDGGEILKHYVEENIQGNEKYVQDDKDLQLTSSVRSLVLNLRRDCERHSLQPINMDGQLYQNNRRRGYSNPLEYRPSPRQNSIQSPRTRDIIAPQVTKTEFLPRLVSNVTKSLKRLSLMKNTRGSDLIESDTDAIDGARWKIVELAFRFGGPHRYYLVQAVNMFYPLQKFGRKGYPHPTRLLCHQYGTLQWQHKRGGYSVPVDLALVETILDGRITPVFQKHKKSTKRNEVCSLSIVFDDRTLDLETTSEDHRDWLSSALRTLVSYAKKQRRAEAVVVMEEEIKHRAPVIA</sequence>